<dbReference type="InterPro" id="IPR017853">
    <property type="entry name" value="GH"/>
</dbReference>
<evidence type="ECO:0000313" key="6">
    <source>
        <dbReference type="Proteomes" id="UP000636505"/>
    </source>
</evidence>
<evidence type="ECO:0000256" key="2">
    <source>
        <dbReference type="ARBA" id="ARBA00022801"/>
    </source>
</evidence>
<accession>A0A8J7AHP2</accession>
<dbReference type="NCBIfam" id="TIGR02100">
    <property type="entry name" value="glgX_debranch"/>
    <property type="match status" value="1"/>
</dbReference>
<dbReference type="Gene3D" id="2.60.40.1180">
    <property type="entry name" value="Golgi alpha-mannosidase II"/>
    <property type="match status" value="1"/>
</dbReference>
<dbReference type="InterPro" id="IPR014756">
    <property type="entry name" value="Ig_E-set"/>
</dbReference>
<dbReference type="AlphaFoldDB" id="A0A8J7AHP2"/>
<feature type="domain" description="Glycosyl hydrolase family 13 catalytic" evidence="4">
    <location>
        <begin position="166"/>
        <end position="577"/>
    </location>
</feature>
<dbReference type="InterPro" id="IPR044505">
    <property type="entry name" value="GlgX_Isoamylase_N_E_set"/>
</dbReference>
<protein>
    <submittedName>
        <fullName evidence="5">Glycogen debranching protein GlgX</fullName>
    </submittedName>
</protein>
<dbReference type="Gene3D" id="3.20.20.80">
    <property type="entry name" value="Glycosidases"/>
    <property type="match status" value="1"/>
</dbReference>
<dbReference type="Pfam" id="PF00128">
    <property type="entry name" value="Alpha-amylase"/>
    <property type="match status" value="1"/>
</dbReference>
<organism evidence="5 6">
    <name type="scientific">Vasconcelosia minhoensis LEGE 07310</name>
    <dbReference type="NCBI Taxonomy" id="915328"/>
    <lineage>
        <taxon>Bacteria</taxon>
        <taxon>Bacillati</taxon>
        <taxon>Cyanobacteriota</taxon>
        <taxon>Cyanophyceae</taxon>
        <taxon>Nodosilineales</taxon>
        <taxon>Cymatolegaceae</taxon>
        <taxon>Vasconcelosia</taxon>
        <taxon>Vasconcelosia minhoensis</taxon>
    </lineage>
</organism>
<dbReference type="SUPFAM" id="SSF51011">
    <property type="entry name" value="Glycosyl hydrolase domain"/>
    <property type="match status" value="1"/>
</dbReference>
<keyword evidence="2" id="KW-0378">Hydrolase</keyword>
<dbReference type="GO" id="GO:0005980">
    <property type="term" value="P:glycogen catabolic process"/>
    <property type="evidence" value="ECO:0007669"/>
    <property type="project" value="InterPro"/>
</dbReference>
<dbReference type="RefSeq" id="WP_193909780.1">
    <property type="nucleotide sequence ID" value="NZ_JADEXG010000048.1"/>
</dbReference>
<dbReference type="InterPro" id="IPR011837">
    <property type="entry name" value="Glycogen_debranch_GlgX"/>
</dbReference>
<dbReference type="Pfam" id="PF02922">
    <property type="entry name" value="CBM_48"/>
    <property type="match status" value="1"/>
</dbReference>
<dbReference type="InterPro" id="IPR004193">
    <property type="entry name" value="Glyco_hydro_13_N"/>
</dbReference>
<dbReference type="SUPFAM" id="SSF81296">
    <property type="entry name" value="E set domains"/>
    <property type="match status" value="1"/>
</dbReference>
<dbReference type="Gene3D" id="2.60.40.10">
    <property type="entry name" value="Immunoglobulins"/>
    <property type="match status" value="1"/>
</dbReference>
<dbReference type="EMBL" id="JADEXG010000048">
    <property type="protein sequence ID" value="MBE9079139.1"/>
    <property type="molecule type" value="Genomic_DNA"/>
</dbReference>
<gene>
    <name evidence="5" type="primary">glgX</name>
    <name evidence="5" type="ORF">IQ241_17845</name>
</gene>
<dbReference type="CDD" id="cd11326">
    <property type="entry name" value="AmyAc_Glg_debranch"/>
    <property type="match status" value="1"/>
</dbReference>
<evidence type="ECO:0000256" key="3">
    <source>
        <dbReference type="ARBA" id="ARBA00023295"/>
    </source>
</evidence>
<dbReference type="Proteomes" id="UP000636505">
    <property type="component" value="Unassembled WGS sequence"/>
</dbReference>
<keyword evidence="6" id="KW-1185">Reference proteome</keyword>
<dbReference type="SUPFAM" id="SSF51445">
    <property type="entry name" value="(Trans)glycosidases"/>
    <property type="match status" value="1"/>
</dbReference>
<evidence type="ECO:0000313" key="5">
    <source>
        <dbReference type="EMBL" id="MBE9079139.1"/>
    </source>
</evidence>
<dbReference type="InterPro" id="IPR013783">
    <property type="entry name" value="Ig-like_fold"/>
</dbReference>
<dbReference type="GO" id="GO:0004135">
    <property type="term" value="F:amylo-alpha-1,6-glucosidase activity"/>
    <property type="evidence" value="ECO:0007669"/>
    <property type="project" value="InterPro"/>
</dbReference>
<name>A0A8J7AHP2_9CYAN</name>
<dbReference type="InterPro" id="IPR006047">
    <property type="entry name" value="GH13_cat_dom"/>
</dbReference>
<keyword evidence="3" id="KW-0326">Glycosidase</keyword>
<reference evidence="5" key="1">
    <citation type="submission" date="2020-10" db="EMBL/GenBank/DDBJ databases">
        <authorList>
            <person name="Castelo-Branco R."/>
            <person name="Eusebio N."/>
            <person name="Adriana R."/>
            <person name="Vieira A."/>
            <person name="Brugerolle De Fraissinette N."/>
            <person name="Rezende De Castro R."/>
            <person name="Schneider M.P."/>
            <person name="Vasconcelos V."/>
            <person name="Leao P.N."/>
        </authorList>
    </citation>
    <scope>NUCLEOTIDE SEQUENCE</scope>
    <source>
        <strain evidence="5">LEGE 07310</strain>
    </source>
</reference>
<dbReference type="SMART" id="SM00642">
    <property type="entry name" value="Aamy"/>
    <property type="match status" value="1"/>
</dbReference>
<evidence type="ECO:0000256" key="1">
    <source>
        <dbReference type="ARBA" id="ARBA00008061"/>
    </source>
</evidence>
<dbReference type="CDD" id="cd02856">
    <property type="entry name" value="E_set_GDE_Isoamylase_N"/>
    <property type="match status" value="1"/>
</dbReference>
<sequence length="727" mass="82305">MDWEIWPGRAHPLGATWDGQGTNFALFSENATGVELCLFDDRDQETRIPLPKVTNYVWHGYLPGIGPGQRYGFRVDGPYKPEMGHKFNPHKLLIDPYARAIAGDLRFGPEIFAYPIDHFSESDRDLEFSDLDSAQAIPKCVVVDSQFDWQGDQYPDTPWHRTIIYEMHVKGFTQQHPDIPPELRGTYAGLGHPAAVDYLKNLGVTAVELLPVHHFNVVPGHLVAAGLHNYWGYDSLGFFAPHASYSAAGHGGEQVNEFKSMVKALHAAGIEVILDVVYNHTGEGSHLGPMLSFRGIDNAAYYRLVESDPRYDMDFTGCGNSLNVRHPQVLKLIMDSLRYWVLEMHVDGFRFDLASALARELYEVNRLSSFFDIIHQDPVLSTTKLIAEPWDLGEGGYQVGNFPLLWSEWNGKYRDTMRDFWRGEQCGLGEFAFRFTGSSDLYQDDGRLPHASVNFITAHDGFTINDLVSYNEKHNEANGEDNRDGESYNRSWNCGAEGETDDHEILALRARQRRNLLATLLLSQGVPMLLGGDEHGRTTLGNNNTYCQDNELSWFDWRCQQQNSDLFKFTRQLMQFRQQHPVFCRREWFLGREIHGSGVVDIGWFSPDGTPIDGEEWQNGELKSIGIFLNGEELISPDSKGNRIVDDSFLLLFNASPEPCIFVIPPAIDRQQWQVLLDTQSPTGFVDSGRTYEKKQGVLVEARSLIMLHCPHCFQESEISCDLPVSA</sequence>
<comment type="caution">
    <text evidence="5">The sequence shown here is derived from an EMBL/GenBank/DDBJ whole genome shotgun (WGS) entry which is preliminary data.</text>
</comment>
<comment type="similarity">
    <text evidence="1">Belongs to the glycosyl hydrolase 13 family.</text>
</comment>
<evidence type="ECO:0000259" key="4">
    <source>
        <dbReference type="SMART" id="SM00642"/>
    </source>
</evidence>
<dbReference type="InterPro" id="IPR013780">
    <property type="entry name" value="Glyco_hydro_b"/>
</dbReference>
<proteinExistence type="inferred from homology"/>
<dbReference type="PANTHER" id="PTHR43002">
    <property type="entry name" value="GLYCOGEN DEBRANCHING ENZYME"/>
    <property type="match status" value="1"/>
</dbReference>